<proteinExistence type="predicted"/>
<organism evidence="3 4">
    <name type="scientific">Phormidesmis priestleyi ULC007</name>
    <dbReference type="NCBI Taxonomy" id="1920490"/>
    <lineage>
        <taxon>Bacteria</taxon>
        <taxon>Bacillati</taxon>
        <taxon>Cyanobacteriota</taxon>
        <taxon>Cyanophyceae</taxon>
        <taxon>Leptolyngbyales</taxon>
        <taxon>Leptolyngbyaceae</taxon>
        <taxon>Phormidesmis</taxon>
    </lineage>
</organism>
<feature type="compositionally biased region" description="Polar residues" evidence="1">
    <location>
        <begin position="1"/>
        <end position="16"/>
    </location>
</feature>
<feature type="region of interest" description="Disordered" evidence="1">
    <location>
        <begin position="1"/>
        <end position="31"/>
    </location>
</feature>
<keyword evidence="2" id="KW-0812">Transmembrane</keyword>
<accession>A0A2T1D4A4</accession>
<dbReference type="EMBL" id="PVWG01000063">
    <property type="protein sequence ID" value="PSB15352.1"/>
    <property type="molecule type" value="Genomic_DNA"/>
</dbReference>
<sequence>MWGTASRQVQDTNNSDVKALMKSSEKRESRSGMTRVVSVWWWVLPIAGIPRWVGAIVAVLMVSLGIWFIRLGTFSY</sequence>
<keyword evidence="2" id="KW-1133">Transmembrane helix</keyword>
<evidence type="ECO:0000256" key="2">
    <source>
        <dbReference type="SAM" id="Phobius"/>
    </source>
</evidence>
<keyword evidence="4" id="KW-1185">Reference proteome</keyword>
<name>A0A2T1D4A4_9CYAN</name>
<gene>
    <name evidence="3" type="ORF">C7B65_24600</name>
</gene>
<dbReference type="Proteomes" id="UP000238634">
    <property type="component" value="Unassembled WGS sequence"/>
</dbReference>
<feature type="transmembrane region" description="Helical" evidence="2">
    <location>
        <begin position="39"/>
        <end position="69"/>
    </location>
</feature>
<dbReference type="AlphaFoldDB" id="A0A2T1D4A4"/>
<comment type="caution">
    <text evidence="3">The sequence shown here is derived from an EMBL/GenBank/DDBJ whole genome shotgun (WGS) entry which is preliminary data.</text>
</comment>
<dbReference type="STRING" id="1920490.GCA_001895925_03010"/>
<evidence type="ECO:0000313" key="4">
    <source>
        <dbReference type="Proteomes" id="UP000238634"/>
    </source>
</evidence>
<protein>
    <submittedName>
        <fullName evidence="3">Uncharacterized protein</fullName>
    </submittedName>
</protein>
<reference evidence="3 4" key="1">
    <citation type="submission" date="2018-02" db="EMBL/GenBank/DDBJ databases">
        <authorList>
            <person name="Cohen D.B."/>
            <person name="Kent A.D."/>
        </authorList>
    </citation>
    <scope>NUCLEOTIDE SEQUENCE [LARGE SCALE GENOMIC DNA]</scope>
    <source>
        <strain evidence="3 4">ULC007</strain>
    </source>
</reference>
<keyword evidence="2" id="KW-0472">Membrane</keyword>
<evidence type="ECO:0000256" key="1">
    <source>
        <dbReference type="SAM" id="MobiDB-lite"/>
    </source>
</evidence>
<evidence type="ECO:0000313" key="3">
    <source>
        <dbReference type="EMBL" id="PSB15352.1"/>
    </source>
</evidence>
<reference evidence="3 4" key="2">
    <citation type="submission" date="2018-03" db="EMBL/GenBank/DDBJ databases">
        <title>The ancient ancestry and fast evolution of plastids.</title>
        <authorList>
            <person name="Moore K.R."/>
            <person name="Magnabosco C."/>
            <person name="Momper L."/>
            <person name="Gold D.A."/>
            <person name="Bosak T."/>
            <person name="Fournier G.P."/>
        </authorList>
    </citation>
    <scope>NUCLEOTIDE SEQUENCE [LARGE SCALE GENOMIC DNA]</scope>
    <source>
        <strain evidence="3 4">ULC007</strain>
    </source>
</reference>